<comment type="caution">
    <text evidence="1">The sequence shown here is derived from an EMBL/GenBank/DDBJ whole genome shotgun (WGS) entry which is preliminary data.</text>
</comment>
<proteinExistence type="predicted"/>
<dbReference type="AlphaFoldDB" id="A0A922MPK0"/>
<dbReference type="EMBL" id="JACEFF010000267">
    <property type="protein sequence ID" value="KAH9640901.1"/>
    <property type="molecule type" value="Genomic_DNA"/>
</dbReference>
<name>A0A922MPK0_SPOEX</name>
<protein>
    <submittedName>
        <fullName evidence="1">Uncharacterized protein</fullName>
    </submittedName>
</protein>
<dbReference type="Proteomes" id="UP000814243">
    <property type="component" value="Unassembled WGS sequence"/>
</dbReference>
<accession>A0A922MPK0</accession>
<sequence length="68" mass="7451">MYLLLFAEEADAEIRTSGRSIEEMPSKIGREITDSLGSLTNIVERGMASNLTYTVTTTVVLVKMVVVV</sequence>
<gene>
    <name evidence="1" type="ORF">HF086_006563</name>
</gene>
<evidence type="ECO:0000313" key="2">
    <source>
        <dbReference type="Proteomes" id="UP000814243"/>
    </source>
</evidence>
<reference evidence="1" key="1">
    <citation type="journal article" date="2021" name="G3 (Bethesda)">
        <title>Genome and transcriptome analysis of the beet armyworm Spodoptera exigua reveals targets for pest control. .</title>
        <authorList>
            <person name="Simon S."/>
            <person name="Breeschoten T."/>
            <person name="Jansen H.J."/>
            <person name="Dirks R.P."/>
            <person name="Schranz M.E."/>
            <person name="Ros V.I.D."/>
        </authorList>
    </citation>
    <scope>NUCLEOTIDE SEQUENCE</scope>
    <source>
        <strain evidence="1">TB_SE_WUR_2020</strain>
    </source>
</reference>
<organism evidence="1 2">
    <name type="scientific">Spodoptera exigua</name>
    <name type="common">Beet armyworm</name>
    <name type="synonym">Noctua fulgens</name>
    <dbReference type="NCBI Taxonomy" id="7107"/>
    <lineage>
        <taxon>Eukaryota</taxon>
        <taxon>Metazoa</taxon>
        <taxon>Ecdysozoa</taxon>
        <taxon>Arthropoda</taxon>
        <taxon>Hexapoda</taxon>
        <taxon>Insecta</taxon>
        <taxon>Pterygota</taxon>
        <taxon>Neoptera</taxon>
        <taxon>Endopterygota</taxon>
        <taxon>Lepidoptera</taxon>
        <taxon>Glossata</taxon>
        <taxon>Ditrysia</taxon>
        <taxon>Noctuoidea</taxon>
        <taxon>Noctuidae</taxon>
        <taxon>Amphipyrinae</taxon>
        <taxon>Spodoptera</taxon>
    </lineage>
</organism>
<evidence type="ECO:0000313" key="1">
    <source>
        <dbReference type="EMBL" id="KAH9640901.1"/>
    </source>
</evidence>